<dbReference type="Pfam" id="PF17547">
    <property type="entry name" value="DUF5462"/>
    <property type="match status" value="1"/>
</dbReference>
<dbReference type="InterPro" id="IPR035191">
    <property type="entry name" value="FaeF"/>
</dbReference>
<evidence type="ECO:0008006" key="4">
    <source>
        <dbReference type="Google" id="ProtNLM"/>
    </source>
</evidence>
<gene>
    <name evidence="2" type="ORF">PROSTU_04736</name>
</gene>
<reference evidence="3" key="2">
    <citation type="submission" date="2008-04" db="EMBL/GenBank/DDBJ databases">
        <title>Draft genome sequence of Providencia stuartii(ATCC 25827).</title>
        <authorList>
            <person name="Sudarsanam P."/>
            <person name="Ley R."/>
            <person name="Guruge J."/>
            <person name="Turnbaugh P.J."/>
            <person name="Mahowald M."/>
            <person name="Liep D."/>
            <person name="Gordon J."/>
        </authorList>
    </citation>
    <scope>NUCLEOTIDE SEQUENCE [LARGE SCALE GENOMIC DNA]</scope>
    <source>
        <strain evidence="3">ATCC 25827</strain>
    </source>
</reference>
<evidence type="ECO:0000313" key="3">
    <source>
        <dbReference type="Proteomes" id="UP000004506"/>
    </source>
</evidence>
<dbReference type="EMBL" id="ABJD02000118">
    <property type="protein sequence ID" value="EDU57491.1"/>
    <property type="molecule type" value="Genomic_DNA"/>
</dbReference>
<proteinExistence type="predicted"/>
<reference evidence="3" key="1">
    <citation type="submission" date="2008-04" db="EMBL/GenBank/DDBJ databases">
        <title>Draft genome sequence of Providencia stuartii (ATCC 25827).</title>
        <authorList>
            <person name="Sudarsanam P."/>
            <person name="Ley R."/>
            <person name="Guruge J."/>
            <person name="Turnbaugh P.J."/>
            <person name="Mahowald M."/>
            <person name="Liep D."/>
            <person name="Gordon J."/>
        </authorList>
    </citation>
    <scope>NUCLEOTIDE SEQUENCE [LARGE SCALE GENOMIC DNA]</scope>
    <source>
        <strain evidence="3">ATCC 25827</strain>
    </source>
</reference>
<feature type="transmembrane region" description="Helical" evidence="1">
    <location>
        <begin position="21"/>
        <end position="40"/>
    </location>
</feature>
<evidence type="ECO:0000313" key="2">
    <source>
        <dbReference type="EMBL" id="EDU57491.1"/>
    </source>
</evidence>
<keyword evidence="1" id="KW-1133">Transmembrane helix</keyword>
<keyword evidence="1" id="KW-0812">Transmembrane</keyword>
<sequence>MTQQAALSHPTPRAKYRRRGRAWVLGMIMSTLSFGVLGQAKENQRVEALGVVNGNMTARNTQVDITVFLSGQPLFQVTEAPEAIGVLTLEQTRLVSKDGNTFRVQQELTLSDGTQGSVLLPVQVRVNGKPVTASVTESSLGVVVTLPSPAQTVDLVPAGAVQLTVPVGYRGDLNTQWRVTGEASLLTE</sequence>
<organism evidence="2 3">
    <name type="scientific">Providencia stuartii ATCC 25827</name>
    <dbReference type="NCBI Taxonomy" id="471874"/>
    <lineage>
        <taxon>Bacteria</taxon>
        <taxon>Pseudomonadati</taxon>
        <taxon>Pseudomonadota</taxon>
        <taxon>Gammaproteobacteria</taxon>
        <taxon>Enterobacterales</taxon>
        <taxon>Morganellaceae</taxon>
        <taxon>Providencia</taxon>
    </lineage>
</organism>
<dbReference type="Proteomes" id="UP000004506">
    <property type="component" value="Unassembled WGS sequence"/>
</dbReference>
<name>A0AA86YNW9_PROST</name>
<keyword evidence="1" id="KW-0472">Membrane</keyword>
<reference evidence="2 3" key="3">
    <citation type="submission" date="2008-05" db="EMBL/GenBank/DDBJ databases">
        <authorList>
            <person name="Fulton L."/>
            <person name="Clifton S."/>
            <person name="Fulton B."/>
            <person name="Xu J."/>
            <person name="Minx P."/>
            <person name="Pepin K.H."/>
            <person name="Johnson M."/>
            <person name="Thiruvilangam P."/>
            <person name="Bhonagiri V."/>
            <person name="Nash W.E."/>
            <person name="Mardis E.R."/>
            <person name="Wilson R.K."/>
        </authorList>
    </citation>
    <scope>NUCLEOTIDE SEQUENCE [LARGE SCALE GENOMIC DNA]</scope>
    <source>
        <strain evidence="2 3">ATCC 25827</strain>
    </source>
</reference>
<comment type="caution">
    <text evidence="2">The sequence shown here is derived from an EMBL/GenBank/DDBJ whole genome shotgun (WGS) entry which is preliminary data.</text>
</comment>
<dbReference type="AlphaFoldDB" id="A0AA86YNW9"/>
<accession>A0AA86YNW9</accession>
<protein>
    <recommendedName>
        <fullName evidence="4">Fimbrial protein</fullName>
    </recommendedName>
</protein>
<evidence type="ECO:0000256" key="1">
    <source>
        <dbReference type="SAM" id="Phobius"/>
    </source>
</evidence>